<dbReference type="GO" id="GO:0003887">
    <property type="term" value="F:DNA-directed DNA polymerase activity"/>
    <property type="evidence" value="ECO:0007669"/>
    <property type="project" value="InterPro"/>
</dbReference>
<feature type="compositionally biased region" description="Basic and acidic residues" evidence="1">
    <location>
        <begin position="73"/>
        <end position="91"/>
    </location>
</feature>
<dbReference type="STRING" id="502025.Hoch_5010"/>
<feature type="region of interest" description="Disordered" evidence="1">
    <location>
        <begin position="197"/>
        <end position="225"/>
    </location>
</feature>
<gene>
    <name evidence="3" type="ordered locus">Hoch_5010</name>
</gene>
<dbReference type="SUPFAM" id="SSF47802">
    <property type="entry name" value="DNA polymerase beta, N-terminal domain-like"/>
    <property type="match status" value="1"/>
</dbReference>
<dbReference type="Gene3D" id="1.10.150.110">
    <property type="entry name" value="DNA polymerase beta, N-terminal domain-like"/>
    <property type="match status" value="1"/>
</dbReference>
<dbReference type="RefSeq" id="WP_012830091.1">
    <property type="nucleotide sequence ID" value="NC_013440.1"/>
</dbReference>
<dbReference type="HOGENOM" id="CLU_871332_0_0_7"/>
<protein>
    <submittedName>
        <fullName evidence="3">DNA polymerase domain-containing protein</fullName>
    </submittedName>
</protein>
<dbReference type="OrthoDB" id="9808747at2"/>
<organism evidence="3 4">
    <name type="scientific">Haliangium ochraceum (strain DSM 14365 / JCM 11303 / SMP-2)</name>
    <dbReference type="NCBI Taxonomy" id="502025"/>
    <lineage>
        <taxon>Bacteria</taxon>
        <taxon>Pseudomonadati</taxon>
        <taxon>Myxococcota</taxon>
        <taxon>Polyangia</taxon>
        <taxon>Haliangiales</taxon>
        <taxon>Kofleriaceae</taxon>
        <taxon>Haliangium</taxon>
    </lineage>
</organism>
<dbReference type="SMART" id="SM00278">
    <property type="entry name" value="HhH1"/>
    <property type="match status" value="3"/>
</dbReference>
<dbReference type="InterPro" id="IPR022312">
    <property type="entry name" value="DNA_pol_X"/>
</dbReference>
<dbReference type="SUPFAM" id="SSF47781">
    <property type="entry name" value="RuvA domain 2-like"/>
    <property type="match status" value="1"/>
</dbReference>
<accession>D0LVD8</accession>
<dbReference type="PANTHER" id="PTHR11276:SF28">
    <property type="entry name" value="DNA POLYMERASE LAMBDA"/>
    <property type="match status" value="1"/>
</dbReference>
<dbReference type="GO" id="GO:0003677">
    <property type="term" value="F:DNA binding"/>
    <property type="evidence" value="ECO:0007669"/>
    <property type="project" value="InterPro"/>
</dbReference>
<feature type="domain" description="Helix-hairpin-helix DNA-binding motif class 1" evidence="2">
    <location>
        <begin position="98"/>
        <end position="117"/>
    </location>
</feature>
<name>D0LVD8_HALO1</name>
<feature type="domain" description="Helix-hairpin-helix DNA-binding motif class 1" evidence="2">
    <location>
        <begin position="137"/>
        <end position="156"/>
    </location>
</feature>
<evidence type="ECO:0000313" key="3">
    <source>
        <dbReference type="EMBL" id="ACY17499.1"/>
    </source>
</evidence>
<dbReference type="Proteomes" id="UP000001880">
    <property type="component" value="Chromosome"/>
</dbReference>
<dbReference type="Pfam" id="PF14520">
    <property type="entry name" value="HHH_5"/>
    <property type="match status" value="1"/>
</dbReference>
<dbReference type="PANTHER" id="PTHR11276">
    <property type="entry name" value="DNA POLYMERASE TYPE-X FAMILY MEMBER"/>
    <property type="match status" value="1"/>
</dbReference>
<evidence type="ECO:0000313" key="4">
    <source>
        <dbReference type="Proteomes" id="UP000001880"/>
    </source>
</evidence>
<dbReference type="eggNOG" id="COG1796">
    <property type="taxonomic scope" value="Bacteria"/>
</dbReference>
<dbReference type="EMBL" id="CP001804">
    <property type="protein sequence ID" value="ACY17499.1"/>
    <property type="molecule type" value="Genomic_DNA"/>
</dbReference>
<dbReference type="InterPro" id="IPR003583">
    <property type="entry name" value="Hlx-hairpin-Hlx_DNA-bd_motif"/>
</dbReference>
<dbReference type="InterPro" id="IPR010994">
    <property type="entry name" value="RuvA_2-like"/>
</dbReference>
<dbReference type="InterPro" id="IPR027421">
    <property type="entry name" value="DNA_pol_lamdba_lyase_dom_sf"/>
</dbReference>
<dbReference type="KEGG" id="hoh:Hoch_5010"/>
<feature type="region of interest" description="Disordered" evidence="1">
    <location>
        <begin position="62"/>
        <end position="94"/>
    </location>
</feature>
<dbReference type="Gene3D" id="1.10.150.20">
    <property type="entry name" value="5' to 3' exonuclease, C-terminal subdomain"/>
    <property type="match status" value="1"/>
</dbReference>
<proteinExistence type="predicted"/>
<evidence type="ECO:0000259" key="2">
    <source>
        <dbReference type="SMART" id="SM00278"/>
    </source>
</evidence>
<dbReference type="GO" id="GO:0006281">
    <property type="term" value="P:DNA repair"/>
    <property type="evidence" value="ECO:0007669"/>
    <property type="project" value="InterPro"/>
</dbReference>
<keyword evidence="4" id="KW-1185">Reference proteome</keyword>
<sequence>MSTSPKPPTNAPTNAWIGEQLERVANLLEAQSANPYRVRAYRRGAELVRGLKREIAALFPASESDESAQNRPYEPHNSESADAAEAQRDDDAAAEGRAWLEQIPGIGPGLSAALEEMARTGRLRLLERLEGELSPEATLAQVPGIGDELAHRIHEVLGIVTLEDLEAAAHDGRLEAVDGIGEGRVHSVIDHLAAALDRHRDDPGERAQQRPAPGGEGNGDDSEHRGVVVHADDDSAHAESDTEEAAGEGNQLPLDWSARARVPAPPVTMLLALDAAYRRLADDDRLPRIAPKRFNPDAEAWLPIWHTERDDWSFTVLFSNTARAHQLGKTHDWVVIFYEYQGREGQCTVVTEHRGRWTGERVVRGRERACAALRERQGVAPEVRRWAHSLAESA</sequence>
<evidence type="ECO:0000256" key="1">
    <source>
        <dbReference type="SAM" id="MobiDB-lite"/>
    </source>
</evidence>
<dbReference type="AlphaFoldDB" id="D0LVD8"/>
<feature type="domain" description="Helix-hairpin-helix DNA-binding motif class 1" evidence="2">
    <location>
        <begin position="172"/>
        <end position="191"/>
    </location>
</feature>
<reference evidence="3 4" key="1">
    <citation type="journal article" date="2010" name="Stand. Genomic Sci.">
        <title>Complete genome sequence of Haliangium ochraceum type strain (SMP-2).</title>
        <authorList>
            <consortium name="US DOE Joint Genome Institute (JGI-PGF)"/>
            <person name="Ivanova N."/>
            <person name="Daum C."/>
            <person name="Lang E."/>
            <person name="Abt B."/>
            <person name="Kopitz M."/>
            <person name="Saunders E."/>
            <person name="Lapidus A."/>
            <person name="Lucas S."/>
            <person name="Glavina Del Rio T."/>
            <person name="Nolan M."/>
            <person name="Tice H."/>
            <person name="Copeland A."/>
            <person name="Cheng J.F."/>
            <person name="Chen F."/>
            <person name="Bruce D."/>
            <person name="Goodwin L."/>
            <person name="Pitluck S."/>
            <person name="Mavromatis K."/>
            <person name="Pati A."/>
            <person name="Mikhailova N."/>
            <person name="Chen A."/>
            <person name="Palaniappan K."/>
            <person name="Land M."/>
            <person name="Hauser L."/>
            <person name="Chang Y.J."/>
            <person name="Jeffries C.D."/>
            <person name="Detter J.C."/>
            <person name="Brettin T."/>
            <person name="Rohde M."/>
            <person name="Goker M."/>
            <person name="Bristow J."/>
            <person name="Markowitz V."/>
            <person name="Eisen J.A."/>
            <person name="Hugenholtz P."/>
            <person name="Kyrpides N.C."/>
            <person name="Klenk H.P."/>
        </authorList>
    </citation>
    <scope>NUCLEOTIDE SEQUENCE [LARGE SCALE GENOMIC DNA]</scope>
    <source>
        <strain evidence="4">DSM 14365 / CIP 107738 / JCM 11303 / AJ 13395 / SMP-2</strain>
    </source>
</reference>
<feature type="compositionally biased region" description="Basic and acidic residues" evidence="1">
    <location>
        <begin position="197"/>
        <end position="208"/>
    </location>
</feature>